<feature type="domain" description="C2H2-type" evidence="9">
    <location>
        <begin position="402"/>
        <end position="429"/>
    </location>
</feature>
<dbReference type="SMART" id="SM00355">
    <property type="entry name" value="ZnF_C2H2"/>
    <property type="match status" value="15"/>
</dbReference>
<evidence type="ECO:0000259" key="9">
    <source>
        <dbReference type="PROSITE" id="PS50157"/>
    </source>
</evidence>
<dbReference type="PANTHER" id="PTHR16515">
    <property type="entry name" value="PR DOMAIN ZINC FINGER PROTEIN"/>
    <property type="match status" value="1"/>
</dbReference>
<evidence type="ECO:0000313" key="10">
    <source>
        <dbReference type="EMBL" id="CAG2058221.1"/>
    </source>
</evidence>
<gene>
    <name evidence="10" type="ORF">TPAB3V08_LOCUS5195</name>
</gene>
<evidence type="ECO:0000256" key="5">
    <source>
        <dbReference type="ARBA" id="ARBA00022833"/>
    </source>
</evidence>
<keyword evidence="3" id="KW-0677">Repeat</keyword>
<dbReference type="InterPro" id="IPR036236">
    <property type="entry name" value="Znf_C2H2_sf"/>
</dbReference>
<dbReference type="Proteomes" id="UP001153148">
    <property type="component" value="Unassembled WGS sequence"/>
</dbReference>
<keyword evidence="11" id="KW-1185">Reference proteome</keyword>
<dbReference type="PANTHER" id="PTHR16515:SF49">
    <property type="entry name" value="GASTRULA ZINC FINGER PROTEIN XLCGF49.1-LIKE-RELATED"/>
    <property type="match status" value="1"/>
</dbReference>
<evidence type="ECO:0000256" key="8">
    <source>
        <dbReference type="PROSITE-ProRule" id="PRU00042"/>
    </source>
</evidence>
<feature type="domain" description="C2H2-type" evidence="9">
    <location>
        <begin position="516"/>
        <end position="543"/>
    </location>
</feature>
<comment type="subcellular location">
    <subcellularLocation>
        <location evidence="1">Nucleus</location>
    </subcellularLocation>
</comment>
<feature type="domain" description="C2H2-type" evidence="9">
    <location>
        <begin position="257"/>
        <end position="284"/>
    </location>
</feature>
<dbReference type="SUPFAM" id="SSF57667">
    <property type="entry name" value="beta-beta-alpha zinc fingers"/>
    <property type="match status" value="8"/>
</dbReference>
<dbReference type="PROSITE" id="PS50157">
    <property type="entry name" value="ZINC_FINGER_C2H2_2"/>
    <property type="match status" value="14"/>
</dbReference>
<feature type="domain" description="C2H2-type" evidence="9">
    <location>
        <begin position="374"/>
        <end position="401"/>
    </location>
</feature>
<reference evidence="10" key="1">
    <citation type="submission" date="2021-03" db="EMBL/GenBank/DDBJ databases">
        <authorList>
            <person name="Tran Van P."/>
        </authorList>
    </citation>
    <scope>NUCLEOTIDE SEQUENCE</scope>
</reference>
<protein>
    <recommendedName>
        <fullName evidence="9">C2H2-type domain-containing protein</fullName>
    </recommendedName>
</protein>
<accession>A0ABN7NX84</accession>
<dbReference type="Pfam" id="PF00096">
    <property type="entry name" value="zf-C2H2"/>
    <property type="match status" value="9"/>
</dbReference>
<proteinExistence type="predicted"/>
<evidence type="ECO:0000256" key="2">
    <source>
        <dbReference type="ARBA" id="ARBA00022723"/>
    </source>
</evidence>
<dbReference type="PROSITE" id="PS00028">
    <property type="entry name" value="ZINC_FINGER_C2H2_1"/>
    <property type="match status" value="14"/>
</dbReference>
<dbReference type="EMBL" id="CAJPIN010006858">
    <property type="protein sequence ID" value="CAG2058221.1"/>
    <property type="molecule type" value="Genomic_DNA"/>
</dbReference>
<feature type="domain" description="C2H2-type" evidence="9">
    <location>
        <begin position="200"/>
        <end position="227"/>
    </location>
</feature>
<feature type="domain" description="C2H2-type" evidence="9">
    <location>
        <begin position="285"/>
        <end position="307"/>
    </location>
</feature>
<keyword evidence="6" id="KW-0238">DNA-binding</keyword>
<name>A0ABN7NX84_TIMPD</name>
<feature type="domain" description="C2H2-type" evidence="9">
    <location>
        <begin position="312"/>
        <end position="339"/>
    </location>
</feature>
<feature type="domain" description="C2H2-type" evidence="9">
    <location>
        <begin position="572"/>
        <end position="599"/>
    </location>
</feature>
<dbReference type="InterPro" id="IPR013087">
    <property type="entry name" value="Znf_C2H2_type"/>
</dbReference>
<evidence type="ECO:0000256" key="7">
    <source>
        <dbReference type="ARBA" id="ARBA00023242"/>
    </source>
</evidence>
<feature type="domain" description="C2H2-type" evidence="9">
    <location>
        <begin position="488"/>
        <end position="515"/>
    </location>
</feature>
<comment type="caution">
    <text evidence="10">The sequence shown here is derived from an EMBL/GenBank/DDBJ whole genome shotgun (WGS) entry which is preliminary data.</text>
</comment>
<evidence type="ECO:0000313" key="11">
    <source>
        <dbReference type="Proteomes" id="UP001153148"/>
    </source>
</evidence>
<dbReference type="Pfam" id="PF13894">
    <property type="entry name" value="zf-C2H2_4"/>
    <property type="match status" value="1"/>
</dbReference>
<evidence type="ECO:0000256" key="4">
    <source>
        <dbReference type="ARBA" id="ARBA00022771"/>
    </source>
</evidence>
<dbReference type="InterPro" id="IPR050331">
    <property type="entry name" value="Zinc_finger"/>
</dbReference>
<keyword evidence="2" id="KW-0479">Metal-binding</keyword>
<keyword evidence="7" id="KW-0539">Nucleus</keyword>
<feature type="domain" description="C2H2-type" evidence="9">
    <location>
        <begin position="600"/>
        <end position="627"/>
    </location>
</feature>
<keyword evidence="4 8" id="KW-0863">Zinc-finger</keyword>
<organism evidence="10 11">
    <name type="scientific">Timema podura</name>
    <name type="common">Walking stick</name>
    <dbReference type="NCBI Taxonomy" id="61482"/>
    <lineage>
        <taxon>Eukaryota</taxon>
        <taxon>Metazoa</taxon>
        <taxon>Ecdysozoa</taxon>
        <taxon>Arthropoda</taxon>
        <taxon>Hexapoda</taxon>
        <taxon>Insecta</taxon>
        <taxon>Pterygota</taxon>
        <taxon>Neoptera</taxon>
        <taxon>Polyneoptera</taxon>
        <taxon>Phasmatodea</taxon>
        <taxon>Timematodea</taxon>
        <taxon>Timematoidea</taxon>
        <taxon>Timematidae</taxon>
        <taxon>Timema</taxon>
    </lineage>
</organism>
<evidence type="ECO:0000256" key="1">
    <source>
        <dbReference type="ARBA" id="ARBA00004123"/>
    </source>
</evidence>
<dbReference type="Gene3D" id="3.30.160.60">
    <property type="entry name" value="Classic Zinc Finger"/>
    <property type="match status" value="13"/>
</dbReference>
<evidence type="ECO:0000256" key="6">
    <source>
        <dbReference type="ARBA" id="ARBA00023125"/>
    </source>
</evidence>
<feature type="domain" description="C2H2-type" evidence="9">
    <location>
        <begin position="430"/>
        <end position="457"/>
    </location>
</feature>
<feature type="domain" description="C2H2-type" evidence="9">
    <location>
        <begin position="458"/>
        <end position="485"/>
    </location>
</feature>
<feature type="domain" description="C2H2-type" evidence="9">
    <location>
        <begin position="544"/>
        <end position="571"/>
    </location>
</feature>
<keyword evidence="5" id="KW-0862">Zinc</keyword>
<sequence>MEEGVMPDIKLGDVIYPELIMKVEVADKESLTVSFCGRAAGRSPPEAVSNWDIVWKDDGHAEIVLKQEVINDDIRESDTLAATAPGNRKGLWQLEQNTGQYRKEGAIIGAHHGLCITTTLVHRGAHADIYKEPTKGIHLLSEDFDISLSTFSSNGDESSASLIDPVSSEVFQDKVHRVNNPHKVKGPTKTRQLQISPRKFSCAICNKSYMSKRGLKEHQMKHSGLRPFSCDQCGRSFTTRRLLCSHRLVHAAVRSAVQCGTCHKTYLSAQALRTHQQTHTGRLRERCPVCEATFTQRGSLQRHMMSHGEGGYPCPHCNKRYSRNDKLQDHLRFHNGDTRVRCRFCRAYFPDHEARKQHYIDKPGHVRQENVQVFECQDCGKKIRGKRNYETHVLNHRGEKNFLCDACGQRFVSSKLLKSHQATHATRSPVECPLCEKSFCHKTSLRTHLRIHRGVKMFKCHLCEKAFSQNCTLRKHVLLHLGKPIHKYECHICSKGFLGRDKMKRHMIVHTGERPVQCELCQRSFADKKSLKTHMLAHTGEMPYECDDCGRKFRQRGNLIKHIQLHAGELPFECHVCKHRFSRKDKLKLHEGTHQGLRPYPCPVCGRGFTQSGSRKLHLRLHSARDLRRYGLIKTSNGAIQSIPS</sequence>
<feature type="domain" description="C2H2-type" evidence="9">
    <location>
        <begin position="228"/>
        <end position="255"/>
    </location>
</feature>
<dbReference type="Pfam" id="PF13912">
    <property type="entry name" value="zf-C2H2_6"/>
    <property type="match status" value="1"/>
</dbReference>
<evidence type="ECO:0000256" key="3">
    <source>
        <dbReference type="ARBA" id="ARBA00022737"/>
    </source>
</evidence>